<keyword evidence="7 12" id="KW-1133">Transmembrane helix</keyword>
<comment type="subcellular location">
    <subcellularLocation>
        <location evidence="1">Cell inner membrane</location>
        <topology evidence="1">Multi-pass membrane protein</topology>
    </subcellularLocation>
</comment>
<dbReference type="SUPFAM" id="SSF55785">
    <property type="entry name" value="PYP-like sensor domain (PAS domain)"/>
    <property type="match status" value="1"/>
</dbReference>
<dbReference type="Proteomes" id="UP001139408">
    <property type="component" value="Unassembled WGS sequence"/>
</dbReference>
<evidence type="ECO:0000256" key="12">
    <source>
        <dbReference type="SAM" id="Phobius"/>
    </source>
</evidence>
<dbReference type="PANTHER" id="PTHR32089">
    <property type="entry name" value="METHYL-ACCEPTING CHEMOTAXIS PROTEIN MCPB"/>
    <property type="match status" value="1"/>
</dbReference>
<dbReference type="GO" id="GO:0005886">
    <property type="term" value="C:plasma membrane"/>
    <property type="evidence" value="ECO:0007669"/>
    <property type="project" value="UniProtKB-SubCell"/>
</dbReference>
<evidence type="ECO:0000256" key="7">
    <source>
        <dbReference type="ARBA" id="ARBA00022989"/>
    </source>
</evidence>
<feature type="transmembrane region" description="Helical" evidence="12">
    <location>
        <begin position="148"/>
        <end position="167"/>
    </location>
</feature>
<keyword evidence="15" id="KW-1185">Reference proteome</keyword>
<dbReference type="Pfam" id="PF00015">
    <property type="entry name" value="MCPsignal"/>
    <property type="match status" value="1"/>
</dbReference>
<dbReference type="PANTHER" id="PTHR32089:SF112">
    <property type="entry name" value="LYSOZYME-LIKE PROTEIN-RELATED"/>
    <property type="match status" value="1"/>
</dbReference>
<keyword evidence="2" id="KW-1003">Cell membrane</keyword>
<protein>
    <submittedName>
        <fullName evidence="14">Methyl-accepting chemotaxis protein</fullName>
    </submittedName>
</protein>
<dbReference type="AlphaFoldDB" id="A0A9X1Z693"/>
<dbReference type="InterPro" id="IPR035965">
    <property type="entry name" value="PAS-like_dom_sf"/>
</dbReference>
<keyword evidence="6 12" id="KW-0812">Transmembrane</keyword>
<dbReference type="Pfam" id="PF08447">
    <property type="entry name" value="PAS_3"/>
    <property type="match status" value="1"/>
</dbReference>
<dbReference type="CDD" id="cd11386">
    <property type="entry name" value="MCP_signal"/>
    <property type="match status" value="1"/>
</dbReference>
<sequence>MKNNQPTTDKEYDYPADSILLSITDPQSHIKYANNSFCQVAGFDQQTLLNQPHNMVRHPDMPTDAFKDLWQHIQQGEPWKGLVKNRCANGDFYWVDAFVTPISYKGKIIEYQSIRTKPTQEQVNRAEKVYAKLNAGDTRAVTPSKLTLPLKIYSIFILAMLPMLFVASQANTIGYGLFGLSFVCGLIGLKLGFARFNALVNKASEIYDNPIASPIYTGKNDDIAKIDLALQMQASELKAVLGRTLDSSEQTSNSAKISAVKGTEIQKNSQSQMAEVEQVATAMQEMTATLTDMAANCTDAAQAAENASSQTNLGDDIVKQMVSSIQDMSIQLNKISSVIAELENQSNSIGSVLDVIQGIADQTNLLALNAAIEAARAGEQGRGFAVVADEVRSLAQRTHVSTTEIHTMINSLQQGTKSAVSSMESGLSSAAVCVEQAESAGSALNEIRSAVGMMTDMTHHIASAVEQQSQVSTEVNRNVVNVSQLVNESSDLGKDMVGLSQGVVEKLESQTVLVEQFLKRSFKKTQ</sequence>
<comment type="caution">
    <text evidence="14">The sequence shown here is derived from an EMBL/GenBank/DDBJ whole genome shotgun (WGS) entry which is preliminary data.</text>
</comment>
<dbReference type="CDD" id="cd00130">
    <property type="entry name" value="PAS"/>
    <property type="match status" value="1"/>
</dbReference>
<dbReference type="GO" id="GO:0004888">
    <property type="term" value="F:transmembrane signaling receptor activity"/>
    <property type="evidence" value="ECO:0007669"/>
    <property type="project" value="InterPro"/>
</dbReference>
<organism evidence="14 15">
    <name type="scientific">Shewanella algicola</name>
    <dbReference type="NCBI Taxonomy" id="640633"/>
    <lineage>
        <taxon>Bacteria</taxon>
        <taxon>Pseudomonadati</taxon>
        <taxon>Pseudomonadota</taxon>
        <taxon>Gammaproteobacteria</taxon>
        <taxon>Alteromonadales</taxon>
        <taxon>Shewanellaceae</taxon>
        <taxon>Shewanella</taxon>
    </lineage>
</organism>
<proteinExistence type="inferred from homology"/>
<evidence type="ECO:0000256" key="3">
    <source>
        <dbReference type="ARBA" id="ARBA00022481"/>
    </source>
</evidence>
<feature type="domain" description="Methyl-accepting transducer" evidence="13">
    <location>
        <begin position="247"/>
        <end position="483"/>
    </location>
</feature>
<evidence type="ECO:0000256" key="2">
    <source>
        <dbReference type="ARBA" id="ARBA00022475"/>
    </source>
</evidence>
<dbReference type="PROSITE" id="PS50111">
    <property type="entry name" value="CHEMOTAXIS_TRANSDUC_2"/>
    <property type="match status" value="1"/>
</dbReference>
<evidence type="ECO:0000256" key="6">
    <source>
        <dbReference type="ARBA" id="ARBA00022692"/>
    </source>
</evidence>
<keyword evidence="3" id="KW-0488">Methylation</keyword>
<evidence type="ECO:0000256" key="8">
    <source>
        <dbReference type="ARBA" id="ARBA00023136"/>
    </source>
</evidence>
<evidence type="ECO:0000256" key="9">
    <source>
        <dbReference type="ARBA" id="ARBA00023224"/>
    </source>
</evidence>
<evidence type="ECO:0000313" key="14">
    <source>
        <dbReference type="EMBL" id="MCL1104192.1"/>
    </source>
</evidence>
<dbReference type="FunFam" id="1.10.287.950:FF:000001">
    <property type="entry name" value="Methyl-accepting chemotaxis sensory transducer"/>
    <property type="match status" value="1"/>
</dbReference>
<accession>A0A9X1Z693</accession>
<dbReference type="EMBL" id="JAKILJ010000004">
    <property type="protein sequence ID" value="MCL1104192.1"/>
    <property type="molecule type" value="Genomic_DNA"/>
</dbReference>
<keyword evidence="5" id="KW-0997">Cell inner membrane</keyword>
<keyword evidence="9 11" id="KW-0807">Transducer</keyword>
<dbReference type="NCBIfam" id="TIGR00229">
    <property type="entry name" value="sensory_box"/>
    <property type="match status" value="1"/>
</dbReference>
<dbReference type="PRINTS" id="PR00260">
    <property type="entry name" value="CHEMTRNSDUCR"/>
</dbReference>
<feature type="transmembrane region" description="Helical" evidence="12">
    <location>
        <begin position="173"/>
        <end position="193"/>
    </location>
</feature>
<dbReference type="GO" id="GO:0052131">
    <property type="term" value="P:positive aerotaxis"/>
    <property type="evidence" value="ECO:0007669"/>
    <property type="project" value="UniProtKB-ARBA"/>
</dbReference>
<dbReference type="FunFam" id="3.30.450.20:FF:000046">
    <property type="entry name" value="Aerotaxis sensor receptor"/>
    <property type="match status" value="1"/>
</dbReference>
<evidence type="ECO:0000259" key="13">
    <source>
        <dbReference type="PROSITE" id="PS50111"/>
    </source>
</evidence>
<dbReference type="Gene3D" id="3.30.450.20">
    <property type="entry name" value="PAS domain"/>
    <property type="match status" value="1"/>
</dbReference>
<dbReference type="InterPro" id="IPR004090">
    <property type="entry name" value="Chemotax_Me-accpt_rcpt"/>
</dbReference>
<gene>
    <name evidence="14" type="ORF">L2749_02785</name>
</gene>
<comment type="similarity">
    <text evidence="10">Belongs to the methyl-accepting chemotaxis (MCP) protein family.</text>
</comment>
<keyword evidence="4" id="KW-0145">Chemotaxis</keyword>
<dbReference type="InterPro" id="IPR004089">
    <property type="entry name" value="MCPsignal_dom"/>
</dbReference>
<evidence type="ECO:0000256" key="4">
    <source>
        <dbReference type="ARBA" id="ARBA00022500"/>
    </source>
</evidence>
<keyword evidence="8 12" id="KW-0472">Membrane</keyword>
<evidence type="ECO:0000313" key="15">
    <source>
        <dbReference type="Proteomes" id="UP001139408"/>
    </source>
</evidence>
<dbReference type="Gene3D" id="1.10.287.950">
    <property type="entry name" value="Methyl-accepting chemotaxis protein"/>
    <property type="match status" value="1"/>
</dbReference>
<evidence type="ECO:0000256" key="1">
    <source>
        <dbReference type="ARBA" id="ARBA00004429"/>
    </source>
</evidence>
<evidence type="ECO:0000256" key="5">
    <source>
        <dbReference type="ARBA" id="ARBA00022519"/>
    </source>
</evidence>
<dbReference type="InterPro" id="IPR000014">
    <property type="entry name" value="PAS"/>
</dbReference>
<dbReference type="InterPro" id="IPR013655">
    <property type="entry name" value="PAS_fold_3"/>
</dbReference>
<name>A0A9X1Z693_9GAMM</name>
<reference evidence="14" key="1">
    <citation type="submission" date="2022-01" db="EMBL/GenBank/DDBJ databases">
        <title>Whole genome-based taxonomy of the Shewanellaceae.</title>
        <authorList>
            <person name="Martin-Rodriguez A.J."/>
        </authorList>
    </citation>
    <scope>NUCLEOTIDE SEQUENCE</scope>
    <source>
        <strain evidence="14">DSM 23803</strain>
    </source>
</reference>
<dbReference type="RefSeq" id="WP_188923847.1">
    <property type="nucleotide sequence ID" value="NZ_BMQI01000004.1"/>
</dbReference>
<evidence type="ECO:0000256" key="11">
    <source>
        <dbReference type="PROSITE-ProRule" id="PRU00284"/>
    </source>
</evidence>
<dbReference type="SUPFAM" id="SSF58104">
    <property type="entry name" value="Methyl-accepting chemotaxis protein (MCP) signaling domain"/>
    <property type="match status" value="1"/>
</dbReference>
<dbReference type="GO" id="GO:0007165">
    <property type="term" value="P:signal transduction"/>
    <property type="evidence" value="ECO:0007669"/>
    <property type="project" value="UniProtKB-KW"/>
</dbReference>
<dbReference type="SMART" id="SM00283">
    <property type="entry name" value="MA"/>
    <property type="match status" value="1"/>
</dbReference>
<evidence type="ECO:0000256" key="10">
    <source>
        <dbReference type="ARBA" id="ARBA00029447"/>
    </source>
</evidence>